<feature type="transmembrane region" description="Helical" evidence="1">
    <location>
        <begin position="6"/>
        <end position="25"/>
    </location>
</feature>
<protein>
    <submittedName>
        <fullName evidence="2">Uncharacterized protein</fullName>
    </submittedName>
</protein>
<reference evidence="2 3" key="1">
    <citation type="submission" date="2023-10" db="EMBL/GenBank/DDBJ databases">
        <title>Marimonas sp. nov. isolated from tidal mud flat.</title>
        <authorList>
            <person name="Jaincy N.J."/>
            <person name="Srinivasan S."/>
            <person name="Lee S.-S."/>
        </authorList>
    </citation>
    <scope>NUCLEOTIDE SEQUENCE [LARGE SCALE GENOMIC DNA]</scope>
    <source>
        <strain evidence="2 3">MJ-SS3</strain>
    </source>
</reference>
<sequence length="67" mass="7568">MKIVTIVFHIIAIGLIVFNLTKINFDAPFKGDSIIALITILASICVIILLQILRLSKRIENHVKNKR</sequence>
<keyword evidence="1" id="KW-0472">Membrane</keyword>
<organism evidence="2 3">
    <name type="scientific">Gilvirhabdus luticola</name>
    <dbReference type="NCBI Taxonomy" id="3079858"/>
    <lineage>
        <taxon>Bacteria</taxon>
        <taxon>Pseudomonadati</taxon>
        <taxon>Bacteroidota</taxon>
        <taxon>Flavobacteriia</taxon>
        <taxon>Flavobacteriales</taxon>
        <taxon>Flavobacteriaceae</taxon>
        <taxon>Gilvirhabdus</taxon>
    </lineage>
</organism>
<accession>A0ABU3U8K4</accession>
<dbReference type="Proteomes" id="UP001268651">
    <property type="component" value="Unassembled WGS sequence"/>
</dbReference>
<keyword evidence="3" id="KW-1185">Reference proteome</keyword>
<dbReference type="EMBL" id="JAWHTF010000006">
    <property type="protein sequence ID" value="MDU8886726.1"/>
    <property type="molecule type" value="Genomic_DNA"/>
</dbReference>
<evidence type="ECO:0000313" key="2">
    <source>
        <dbReference type="EMBL" id="MDU8886726.1"/>
    </source>
</evidence>
<evidence type="ECO:0000313" key="3">
    <source>
        <dbReference type="Proteomes" id="UP001268651"/>
    </source>
</evidence>
<name>A0ABU3U8K4_9FLAO</name>
<gene>
    <name evidence="2" type="ORF">RXV94_11190</name>
</gene>
<feature type="transmembrane region" description="Helical" evidence="1">
    <location>
        <begin position="34"/>
        <end position="53"/>
    </location>
</feature>
<comment type="caution">
    <text evidence="2">The sequence shown here is derived from an EMBL/GenBank/DDBJ whole genome shotgun (WGS) entry which is preliminary data.</text>
</comment>
<keyword evidence="1" id="KW-0812">Transmembrane</keyword>
<keyword evidence="1" id="KW-1133">Transmembrane helix</keyword>
<evidence type="ECO:0000256" key="1">
    <source>
        <dbReference type="SAM" id="Phobius"/>
    </source>
</evidence>
<proteinExistence type="predicted"/>
<dbReference type="RefSeq" id="WP_316662823.1">
    <property type="nucleotide sequence ID" value="NZ_JAWHTF010000006.1"/>
</dbReference>